<keyword evidence="5 13" id="KW-0732">Signal</keyword>
<dbReference type="InterPro" id="IPR013210">
    <property type="entry name" value="LRR_N_plant-typ"/>
</dbReference>
<dbReference type="Pfam" id="PF08263">
    <property type="entry name" value="LRRNT_2"/>
    <property type="match status" value="1"/>
</dbReference>
<dbReference type="GO" id="GO:0016020">
    <property type="term" value="C:membrane"/>
    <property type="evidence" value="ECO:0007669"/>
    <property type="project" value="UniProtKB-SubCell"/>
</dbReference>
<organism evidence="15 16">
    <name type="scientific">Cuscuta epithymum</name>
    <dbReference type="NCBI Taxonomy" id="186058"/>
    <lineage>
        <taxon>Eukaryota</taxon>
        <taxon>Viridiplantae</taxon>
        <taxon>Streptophyta</taxon>
        <taxon>Embryophyta</taxon>
        <taxon>Tracheophyta</taxon>
        <taxon>Spermatophyta</taxon>
        <taxon>Magnoliopsida</taxon>
        <taxon>eudicotyledons</taxon>
        <taxon>Gunneridae</taxon>
        <taxon>Pentapetalae</taxon>
        <taxon>asterids</taxon>
        <taxon>lamiids</taxon>
        <taxon>Solanales</taxon>
        <taxon>Convolvulaceae</taxon>
        <taxon>Cuscuteae</taxon>
        <taxon>Cuscuta</taxon>
        <taxon>Cuscuta subgen. Cuscuta</taxon>
    </lineage>
</organism>
<dbReference type="GO" id="GO:0006952">
    <property type="term" value="P:defense response"/>
    <property type="evidence" value="ECO:0007669"/>
    <property type="project" value="UniProtKB-ARBA"/>
</dbReference>
<dbReference type="FunFam" id="3.80.10.10:FF:000041">
    <property type="entry name" value="LRR receptor-like serine/threonine-protein kinase ERECTA"/>
    <property type="match status" value="1"/>
</dbReference>
<dbReference type="InterPro" id="IPR046959">
    <property type="entry name" value="PRK1-6/SRF4-like"/>
</dbReference>
<evidence type="ECO:0000256" key="10">
    <source>
        <dbReference type="ARBA" id="ARBA00023180"/>
    </source>
</evidence>
<dbReference type="PROSITE" id="PS00107">
    <property type="entry name" value="PROTEIN_KINASE_ATP"/>
    <property type="match status" value="1"/>
</dbReference>
<dbReference type="Pfam" id="PF23598">
    <property type="entry name" value="LRR_14"/>
    <property type="match status" value="2"/>
</dbReference>
<keyword evidence="11" id="KW-0547">Nucleotide-binding</keyword>
<dbReference type="PANTHER" id="PTHR48007:SF76">
    <property type="entry name" value="OS03G0145102 PROTEIN"/>
    <property type="match status" value="1"/>
</dbReference>
<dbReference type="PANTHER" id="PTHR48007">
    <property type="entry name" value="LEUCINE-RICH REPEAT RECEPTOR-LIKE PROTEIN KINASE PXC1"/>
    <property type="match status" value="1"/>
</dbReference>
<feature type="signal peptide" evidence="13">
    <location>
        <begin position="1"/>
        <end position="20"/>
    </location>
</feature>
<evidence type="ECO:0000313" key="15">
    <source>
        <dbReference type="EMBL" id="CAH9082283.1"/>
    </source>
</evidence>
<dbReference type="Gene3D" id="1.10.510.10">
    <property type="entry name" value="Transferase(Phosphotransferase) domain 1"/>
    <property type="match status" value="1"/>
</dbReference>
<feature type="chain" id="PRO_5043370315" description="Protein kinase domain-containing protein" evidence="13">
    <location>
        <begin position="21"/>
        <end position="945"/>
    </location>
</feature>
<dbReference type="GO" id="GO:0004674">
    <property type="term" value="F:protein serine/threonine kinase activity"/>
    <property type="evidence" value="ECO:0007669"/>
    <property type="project" value="UniProtKB-EC"/>
</dbReference>
<evidence type="ECO:0000256" key="5">
    <source>
        <dbReference type="ARBA" id="ARBA00022729"/>
    </source>
</evidence>
<dbReference type="CDD" id="cd14066">
    <property type="entry name" value="STKc_IRAK"/>
    <property type="match status" value="1"/>
</dbReference>
<dbReference type="Pfam" id="PF07714">
    <property type="entry name" value="PK_Tyr_Ser-Thr"/>
    <property type="match status" value="1"/>
</dbReference>
<sequence>MKRVFFLLFLIFSAPILVSSVDPSLNDDVLGLIVFKADIQDPHDNLVSWVEDNATACNWKGITCDQRSNQVTEINLKGFRLSGRISRGLLRLKSLKKLSLAMNNFTGGLNVRFTQLANLETVDLSDNSLSGQIPVDLFQECGSLRSLSLANNNFSDEIPPSVGLCSGLDLLNLSSNQFSGLLPASIWSLNSLRFLDLSDNLLEGEIPNSIKGLVNLRGINLQKNRFKGKVPYWIGNCLLLRIINLSQNSFFGELPGTFRKLGLCRDLILRQNAFSGDFPEWIGELRNLQTLDLSENTFSGKFPMSLGKLKSLRVLNVSKNSILGSLPESMNSCIKLQSLDVSHNSLSGEIPSWLENLLELQNIIFSENRFTGEIPSVLGNLTGLKFLNLSGNSLIGTIPKGIGNLKSIDIVDLSGNSLNGSIPLEIGGLTSLRELRLQKNSLTGNIPTSIGNCLALMTLFLSHNNLSGPLPVTLAKLTALQHVDLSFNKLTGIMPKQLANLPHLSSFNVSHNHLLGQLPGGNFFNTIPPSSVSHNPDLCGAAVDRQCHSISPKPIVMNPGDYDTPTPAGSTHQVFPHKKKIFSVSALIAIGAAAVIVVGMITIAVLNLTVRSATSHPPAEVAFSSGDGFSRSSSTASDSGKLVMFSGAYDIDMGGHALLNKDCELGRGGFGSVYRTVLKNGQPVAIKKLTVSSLVKSREEFERVVEKLGKARGHPNLVGLEGYYWTPSLQLIIYEFVSGGNLYKRLHERSGPNLTWNERFNIILGTAESLAHLHQINIIHYNIKSNNILIDERTCEPKVADYGLARLLPMLDRYVLSSKIQSALGYMAPEFGWKPFKITKKCDVYGFGILVLEIVTGKRPVEYMDDDVVVLLDAVNAAKVEDTLEECIDGRLQGKFPGEEAVEVVKLGLICTAVAPENRPCMTEVVRILGMIRNRSERNDEIIVD</sequence>
<dbReference type="InterPro" id="IPR003591">
    <property type="entry name" value="Leu-rich_rpt_typical-subtyp"/>
</dbReference>
<keyword evidence="4 12" id="KW-0812">Transmembrane</keyword>
<name>A0AAV0CQF9_9ASTE</name>
<keyword evidence="9" id="KW-0675">Receptor</keyword>
<dbReference type="SUPFAM" id="SSF52058">
    <property type="entry name" value="L domain-like"/>
    <property type="match status" value="2"/>
</dbReference>
<keyword evidence="11" id="KW-0067">ATP-binding</keyword>
<dbReference type="GO" id="GO:0051707">
    <property type="term" value="P:response to other organism"/>
    <property type="evidence" value="ECO:0007669"/>
    <property type="project" value="UniProtKB-ARBA"/>
</dbReference>
<comment type="subcellular location">
    <subcellularLocation>
        <location evidence="1">Membrane</location>
        <topology evidence="1">Single-pass type I membrane protein</topology>
    </subcellularLocation>
</comment>
<dbReference type="InterPro" id="IPR032675">
    <property type="entry name" value="LRR_dom_sf"/>
</dbReference>
<feature type="domain" description="Protein kinase" evidence="14">
    <location>
        <begin position="659"/>
        <end position="932"/>
    </location>
</feature>
<evidence type="ECO:0000256" key="4">
    <source>
        <dbReference type="ARBA" id="ARBA00022692"/>
    </source>
</evidence>
<keyword evidence="16" id="KW-1185">Reference proteome</keyword>
<comment type="similarity">
    <text evidence="2">Belongs to the RLP family.</text>
</comment>
<dbReference type="InterPro" id="IPR017441">
    <property type="entry name" value="Protein_kinase_ATP_BS"/>
</dbReference>
<dbReference type="InterPro" id="IPR001611">
    <property type="entry name" value="Leu-rich_rpt"/>
</dbReference>
<keyword evidence="6" id="KW-0677">Repeat</keyword>
<evidence type="ECO:0000256" key="6">
    <source>
        <dbReference type="ARBA" id="ARBA00022737"/>
    </source>
</evidence>
<dbReference type="InterPro" id="IPR001245">
    <property type="entry name" value="Ser-Thr/Tyr_kinase_cat_dom"/>
</dbReference>
<dbReference type="SUPFAM" id="SSF56112">
    <property type="entry name" value="Protein kinase-like (PK-like)"/>
    <property type="match status" value="1"/>
</dbReference>
<dbReference type="FunFam" id="3.30.200.20:FF:000295">
    <property type="entry name" value="probable LRR receptor-like serine/threonine-protein kinase IRK"/>
    <property type="match status" value="1"/>
</dbReference>
<dbReference type="AlphaFoldDB" id="A0AAV0CQF9"/>
<dbReference type="FunFam" id="3.80.10.10:FF:000413">
    <property type="entry name" value="Inactive leucine-rich repeat receptor-like protein kinase"/>
    <property type="match status" value="1"/>
</dbReference>
<evidence type="ECO:0000256" key="8">
    <source>
        <dbReference type="ARBA" id="ARBA00023136"/>
    </source>
</evidence>
<proteinExistence type="inferred from homology"/>
<dbReference type="InterPro" id="IPR000719">
    <property type="entry name" value="Prot_kinase_dom"/>
</dbReference>
<feature type="transmembrane region" description="Helical" evidence="12">
    <location>
        <begin position="581"/>
        <end position="606"/>
    </location>
</feature>
<dbReference type="FunFam" id="3.80.10.10:FF:001690">
    <property type="entry name" value="Leucine-rich repeat receptor-like protein kinase PXC2"/>
    <property type="match status" value="1"/>
</dbReference>
<keyword evidence="3" id="KW-0433">Leucine-rich repeat</keyword>
<dbReference type="InterPro" id="IPR055414">
    <property type="entry name" value="LRR_R13L4/SHOC2-like"/>
</dbReference>
<keyword evidence="8 12" id="KW-0472">Membrane</keyword>
<evidence type="ECO:0000256" key="13">
    <source>
        <dbReference type="SAM" id="SignalP"/>
    </source>
</evidence>
<evidence type="ECO:0000256" key="12">
    <source>
        <dbReference type="SAM" id="Phobius"/>
    </source>
</evidence>
<evidence type="ECO:0000256" key="3">
    <source>
        <dbReference type="ARBA" id="ARBA00022614"/>
    </source>
</evidence>
<reference evidence="15" key="1">
    <citation type="submission" date="2022-07" db="EMBL/GenBank/DDBJ databases">
        <authorList>
            <person name="Macas J."/>
            <person name="Novak P."/>
            <person name="Neumann P."/>
        </authorList>
    </citation>
    <scope>NUCLEOTIDE SEQUENCE</scope>
</reference>
<dbReference type="GO" id="GO:0005524">
    <property type="term" value="F:ATP binding"/>
    <property type="evidence" value="ECO:0007669"/>
    <property type="project" value="UniProtKB-UniRule"/>
</dbReference>
<evidence type="ECO:0000259" key="14">
    <source>
        <dbReference type="PROSITE" id="PS50011"/>
    </source>
</evidence>
<evidence type="ECO:0000256" key="1">
    <source>
        <dbReference type="ARBA" id="ARBA00004479"/>
    </source>
</evidence>
<dbReference type="Proteomes" id="UP001152523">
    <property type="component" value="Unassembled WGS sequence"/>
</dbReference>
<dbReference type="Gene3D" id="3.30.200.20">
    <property type="entry name" value="Phosphorylase Kinase, domain 1"/>
    <property type="match status" value="1"/>
</dbReference>
<dbReference type="InterPro" id="IPR011009">
    <property type="entry name" value="Kinase-like_dom_sf"/>
</dbReference>
<protein>
    <recommendedName>
        <fullName evidence="14">Protein kinase domain-containing protein</fullName>
    </recommendedName>
</protein>
<accession>A0AAV0CQF9</accession>
<keyword evidence="7 12" id="KW-1133">Transmembrane helix</keyword>
<dbReference type="Gene3D" id="3.80.10.10">
    <property type="entry name" value="Ribonuclease Inhibitor"/>
    <property type="match status" value="3"/>
</dbReference>
<dbReference type="EMBL" id="CAMAPF010000038">
    <property type="protein sequence ID" value="CAH9082283.1"/>
    <property type="molecule type" value="Genomic_DNA"/>
</dbReference>
<dbReference type="PROSITE" id="PS50011">
    <property type="entry name" value="PROTEIN_KINASE_DOM"/>
    <property type="match status" value="1"/>
</dbReference>
<keyword evidence="10" id="KW-0325">Glycoprotein</keyword>
<evidence type="ECO:0000256" key="9">
    <source>
        <dbReference type="ARBA" id="ARBA00023170"/>
    </source>
</evidence>
<dbReference type="SMART" id="SM00369">
    <property type="entry name" value="LRR_TYP"/>
    <property type="match status" value="9"/>
</dbReference>
<evidence type="ECO:0000256" key="7">
    <source>
        <dbReference type="ARBA" id="ARBA00022989"/>
    </source>
</evidence>
<evidence type="ECO:0000256" key="2">
    <source>
        <dbReference type="ARBA" id="ARBA00009592"/>
    </source>
</evidence>
<evidence type="ECO:0000313" key="16">
    <source>
        <dbReference type="Proteomes" id="UP001152523"/>
    </source>
</evidence>
<gene>
    <name evidence="15" type="ORF">CEPIT_LOCUS8026</name>
</gene>
<evidence type="ECO:0000256" key="11">
    <source>
        <dbReference type="PROSITE-ProRule" id="PRU10141"/>
    </source>
</evidence>
<dbReference type="FunFam" id="3.80.10.10:FF:000275">
    <property type="entry name" value="Leucine-rich repeat receptor-like protein kinase"/>
    <property type="match status" value="1"/>
</dbReference>
<feature type="binding site" evidence="11">
    <location>
        <position position="688"/>
    </location>
    <ligand>
        <name>ATP</name>
        <dbReference type="ChEBI" id="CHEBI:30616"/>
    </ligand>
</feature>
<dbReference type="Pfam" id="PF00560">
    <property type="entry name" value="LRR_1"/>
    <property type="match status" value="2"/>
</dbReference>
<comment type="caution">
    <text evidence="15">The sequence shown here is derived from an EMBL/GenBank/DDBJ whole genome shotgun (WGS) entry which is preliminary data.</text>
</comment>